<dbReference type="InterPro" id="IPR005031">
    <property type="entry name" value="COQ10_START"/>
</dbReference>
<organism evidence="2 3">
    <name type="scientific">Aristolochia fimbriata</name>
    <name type="common">White veined hardy Dutchman's pipe vine</name>
    <dbReference type="NCBI Taxonomy" id="158543"/>
    <lineage>
        <taxon>Eukaryota</taxon>
        <taxon>Viridiplantae</taxon>
        <taxon>Streptophyta</taxon>
        <taxon>Embryophyta</taxon>
        <taxon>Tracheophyta</taxon>
        <taxon>Spermatophyta</taxon>
        <taxon>Magnoliopsida</taxon>
        <taxon>Magnoliidae</taxon>
        <taxon>Piperales</taxon>
        <taxon>Aristolochiaceae</taxon>
        <taxon>Aristolochia</taxon>
    </lineage>
</organism>
<gene>
    <name evidence="2" type="ORF">H6P81_004523</name>
</gene>
<dbReference type="Proteomes" id="UP000825729">
    <property type="component" value="Unassembled WGS sequence"/>
</dbReference>
<evidence type="ECO:0000313" key="3">
    <source>
        <dbReference type="Proteomes" id="UP000825729"/>
    </source>
</evidence>
<reference evidence="2 3" key="1">
    <citation type="submission" date="2021-07" db="EMBL/GenBank/DDBJ databases">
        <title>The Aristolochia fimbriata genome: insights into angiosperm evolution, floral development and chemical biosynthesis.</title>
        <authorList>
            <person name="Jiao Y."/>
        </authorList>
    </citation>
    <scope>NUCLEOTIDE SEQUENCE [LARGE SCALE GENOMIC DNA]</scope>
    <source>
        <strain evidence="2">IBCAS-2021</strain>
        <tissue evidence="2">Leaf</tissue>
    </source>
</reference>
<feature type="domain" description="Coenzyme Q-binding protein COQ10 START" evidence="1">
    <location>
        <begin position="96"/>
        <end position="236"/>
    </location>
</feature>
<dbReference type="EMBL" id="JAINDJ010000002">
    <property type="protein sequence ID" value="KAG9460015.1"/>
    <property type="molecule type" value="Genomic_DNA"/>
</dbReference>
<accession>A0AAV7FHN6</accession>
<dbReference type="Gene3D" id="3.30.530.20">
    <property type="match status" value="1"/>
</dbReference>
<dbReference type="InterPro" id="IPR023393">
    <property type="entry name" value="START-like_dom_sf"/>
</dbReference>
<keyword evidence="3" id="KW-1185">Reference proteome</keyword>
<dbReference type="CDD" id="cd08866">
    <property type="entry name" value="SRPBCC_11"/>
    <property type="match status" value="1"/>
</dbReference>
<name>A0AAV7FHN6_ARIFI</name>
<sequence length="259" mass="29415">MLVLPLPTRSNFPFQPGRQSPRFCRPRRALIFSQNPNFHLIPPRKSLNSESQAVDNGRGEFDTRGPVTESVSGDGVITEIEKVGKNSRRIFSRIEINAGLEAVWRLLTDYEKLADFIPGLASCELLEKKDKFAKLFQIGQQNLALGLKFYAKGIVECYEGELQSLSFGRQRDIDFRMVEGDFKVFEGKWSILEADVERYDDTSDARAFQTTLSYIVLVQPKLWLPVQLVEGRLCKEIELNLLCIREEAQKAIGDSSFSS</sequence>
<evidence type="ECO:0000259" key="1">
    <source>
        <dbReference type="Pfam" id="PF03364"/>
    </source>
</evidence>
<comment type="caution">
    <text evidence="2">The sequence shown here is derived from an EMBL/GenBank/DDBJ whole genome shotgun (WGS) entry which is preliminary data.</text>
</comment>
<proteinExistence type="predicted"/>
<dbReference type="PANTHER" id="PTHR34060">
    <property type="entry name" value="POLYKETIDE CYCLASE / DEHYDRASE AND LIPID TRANSPORT PROTEIN"/>
    <property type="match status" value="1"/>
</dbReference>
<evidence type="ECO:0000313" key="2">
    <source>
        <dbReference type="EMBL" id="KAG9460015.1"/>
    </source>
</evidence>
<dbReference type="SUPFAM" id="SSF55961">
    <property type="entry name" value="Bet v1-like"/>
    <property type="match status" value="1"/>
</dbReference>
<dbReference type="Pfam" id="PF03364">
    <property type="entry name" value="Polyketide_cyc"/>
    <property type="match status" value="1"/>
</dbReference>
<protein>
    <recommendedName>
        <fullName evidence="1">Coenzyme Q-binding protein COQ10 START domain-containing protein</fullName>
    </recommendedName>
</protein>
<dbReference type="AlphaFoldDB" id="A0AAV7FHN6"/>
<dbReference type="PANTHER" id="PTHR34060:SF1">
    <property type="entry name" value="POLYKETIDE CYCLASE _ DEHYDRASE AND LIPID TRANSPORT PROTEIN"/>
    <property type="match status" value="1"/>
</dbReference>